<reference evidence="1" key="1">
    <citation type="submission" date="2018-02" db="EMBL/GenBank/DDBJ databases">
        <title>Rhizophora mucronata_Transcriptome.</title>
        <authorList>
            <person name="Meera S.P."/>
            <person name="Sreeshan A."/>
            <person name="Augustine A."/>
        </authorList>
    </citation>
    <scope>NUCLEOTIDE SEQUENCE</scope>
    <source>
        <tissue evidence="1">Leaf</tissue>
    </source>
</reference>
<sequence>MKVRQDQTSPAFALTTVAVSKSLAS</sequence>
<evidence type="ECO:0000313" key="1">
    <source>
        <dbReference type="EMBL" id="MBX48681.1"/>
    </source>
</evidence>
<dbReference type="GO" id="GO:0003743">
    <property type="term" value="F:translation initiation factor activity"/>
    <property type="evidence" value="ECO:0007669"/>
    <property type="project" value="UniProtKB-KW"/>
</dbReference>
<keyword evidence="1" id="KW-0396">Initiation factor</keyword>
<protein>
    <submittedName>
        <fullName evidence="1">Transcription initiation factor TFIID subunit 12b-like isoform X2</fullName>
    </submittedName>
</protein>
<name>A0A2P2P229_RHIMU</name>
<accession>A0A2P2P229</accession>
<keyword evidence="1" id="KW-0648">Protein biosynthesis</keyword>
<proteinExistence type="predicted"/>
<dbReference type="AlphaFoldDB" id="A0A2P2P229"/>
<dbReference type="EMBL" id="GGEC01068197">
    <property type="protein sequence ID" value="MBX48681.1"/>
    <property type="molecule type" value="Transcribed_RNA"/>
</dbReference>
<organism evidence="1">
    <name type="scientific">Rhizophora mucronata</name>
    <name type="common">Asiatic mangrove</name>
    <dbReference type="NCBI Taxonomy" id="61149"/>
    <lineage>
        <taxon>Eukaryota</taxon>
        <taxon>Viridiplantae</taxon>
        <taxon>Streptophyta</taxon>
        <taxon>Embryophyta</taxon>
        <taxon>Tracheophyta</taxon>
        <taxon>Spermatophyta</taxon>
        <taxon>Magnoliopsida</taxon>
        <taxon>eudicotyledons</taxon>
        <taxon>Gunneridae</taxon>
        <taxon>Pentapetalae</taxon>
        <taxon>rosids</taxon>
        <taxon>fabids</taxon>
        <taxon>Malpighiales</taxon>
        <taxon>Rhizophoraceae</taxon>
        <taxon>Rhizophora</taxon>
    </lineage>
</organism>